<dbReference type="STRING" id="1448320.A0A319DEC6"/>
<dbReference type="InterPro" id="IPR049046">
    <property type="entry name" value="Beta-AFase-like_GH127_middle"/>
</dbReference>
<proteinExistence type="predicted"/>
<dbReference type="AlphaFoldDB" id="A0A319DEC6"/>
<dbReference type="Pfam" id="PF20736">
    <property type="entry name" value="Glyco_hydro127M"/>
    <property type="match status" value="1"/>
</dbReference>
<dbReference type="VEuPathDB" id="FungiDB:BO71DRAFT_377153"/>
<dbReference type="InterPro" id="IPR008928">
    <property type="entry name" value="6-hairpin_glycosidase_sf"/>
</dbReference>
<dbReference type="Pfam" id="PF07944">
    <property type="entry name" value="Beta-AFase-like_GH127_cat"/>
    <property type="match status" value="1"/>
</dbReference>
<evidence type="ECO:0000259" key="3">
    <source>
        <dbReference type="Pfam" id="PF20737"/>
    </source>
</evidence>
<evidence type="ECO:0000313" key="4">
    <source>
        <dbReference type="EMBL" id="PYH95631.1"/>
    </source>
</evidence>
<protein>
    <submittedName>
        <fullName evidence="4">DUF1680-domain-containing protein</fullName>
    </submittedName>
</protein>
<dbReference type="SUPFAM" id="SSF48208">
    <property type="entry name" value="Six-hairpin glycosidases"/>
    <property type="match status" value="1"/>
</dbReference>
<dbReference type="InterPro" id="IPR049174">
    <property type="entry name" value="Beta-AFase-like"/>
</dbReference>
<dbReference type="Pfam" id="PF20737">
    <property type="entry name" value="Glyco_hydro127C"/>
    <property type="match status" value="1"/>
</dbReference>
<dbReference type="Proteomes" id="UP000247810">
    <property type="component" value="Unassembled WGS sequence"/>
</dbReference>
<accession>A0A319DEC6</accession>
<sequence length="635" mass="70860">MPLTPAPLRHVTITSPFWSALQTNSRETTIPAIIHAQKTTGHWTCLTWPPNHPTKPHPFWDSDIYKVTEAACYTLMTHPNPALLEEVESAVDMIRAAQHADGYINSYYTVRGLTSRWTNVRDLHELYCIGHLIEACVAYETLTRSGRLLVPVMKAVRHVASVFGTEDGKKRGYPGHQEIEIGLLRLFELTGDESLLQLAEYFLLERGKRDENGETYFDREAKARGGDPYDGMGPEMRPTYEVPRDYAYHQAHQPLVEQTEIKGHAVRAVYHLTAATDYARLTGDERVRAAVERLWRDTVDTKMYVTGGLGAMRQWEGFGPRYFLGDAEAGNGCYAETCATFGLINWCQRMLRVSLDGEVGDVMETALYNGFLGAVGLDGKSFYYENPLTTATGTPKERSTWFEVACCPPNVGKLLGSLGGLVFSTGEEGEVVVHLWIAGEFRVPGQEETVVEVKTEMPWDGKVEVAVRGEKGVRLALRIPGWAREGYTCAVAGELRDGYLHLPVVENATVELNFPMEPRKVYANPKTGKDEVAIMMGPLVYCVEDVDNEGVDVDYVALVDGPVVKGQSKAIATMRNVVPLRAKAKVLENRQWGGLYGSSPWRWSEGTVELVLVPYFLRMNRGGKGGMRVWNRRAD</sequence>
<feature type="domain" description="Non-reducing end beta-L-arabinofuranosidase-like GH127 C-terminal" evidence="3">
    <location>
        <begin position="519"/>
        <end position="631"/>
    </location>
</feature>
<evidence type="ECO:0000259" key="2">
    <source>
        <dbReference type="Pfam" id="PF20736"/>
    </source>
</evidence>
<organism evidence="4 5">
    <name type="scientific">Aspergillus ellipticus CBS 707.79</name>
    <dbReference type="NCBI Taxonomy" id="1448320"/>
    <lineage>
        <taxon>Eukaryota</taxon>
        <taxon>Fungi</taxon>
        <taxon>Dikarya</taxon>
        <taxon>Ascomycota</taxon>
        <taxon>Pezizomycotina</taxon>
        <taxon>Eurotiomycetes</taxon>
        <taxon>Eurotiomycetidae</taxon>
        <taxon>Eurotiales</taxon>
        <taxon>Aspergillaceae</taxon>
        <taxon>Aspergillus</taxon>
        <taxon>Aspergillus subgen. Circumdati</taxon>
    </lineage>
</organism>
<name>A0A319DEC6_9EURO</name>
<dbReference type="PANTHER" id="PTHR43465">
    <property type="entry name" value="DUF1680 DOMAIN PROTEIN (AFU_ORTHOLOGUE AFUA_1G08910)"/>
    <property type="match status" value="1"/>
</dbReference>
<dbReference type="InterPro" id="IPR049049">
    <property type="entry name" value="Beta-AFase-like_GH127_C"/>
</dbReference>
<dbReference type="GO" id="GO:0005975">
    <property type="term" value="P:carbohydrate metabolic process"/>
    <property type="evidence" value="ECO:0007669"/>
    <property type="project" value="InterPro"/>
</dbReference>
<feature type="domain" description="Non-reducing end beta-L-arabinofuranosidase-like GH127 middle" evidence="2">
    <location>
        <begin position="431"/>
        <end position="516"/>
    </location>
</feature>
<feature type="domain" description="Non-reducing end beta-L-arabinofuranosidase-like GH127 catalytic" evidence="1">
    <location>
        <begin position="10"/>
        <end position="416"/>
    </location>
</feature>
<keyword evidence="5" id="KW-1185">Reference proteome</keyword>
<gene>
    <name evidence="4" type="ORF">BO71DRAFT_377153</name>
</gene>
<dbReference type="OrthoDB" id="654211at2759"/>
<reference evidence="4 5" key="1">
    <citation type="submission" date="2018-02" db="EMBL/GenBank/DDBJ databases">
        <title>The genomes of Aspergillus section Nigri reveals drivers in fungal speciation.</title>
        <authorList>
            <consortium name="DOE Joint Genome Institute"/>
            <person name="Vesth T.C."/>
            <person name="Nybo J."/>
            <person name="Theobald S."/>
            <person name="Brandl J."/>
            <person name="Frisvad J.C."/>
            <person name="Nielsen K.F."/>
            <person name="Lyhne E.K."/>
            <person name="Kogle M.E."/>
            <person name="Kuo A."/>
            <person name="Riley R."/>
            <person name="Clum A."/>
            <person name="Nolan M."/>
            <person name="Lipzen A."/>
            <person name="Salamov A."/>
            <person name="Henrissat B."/>
            <person name="Wiebenga A."/>
            <person name="De vries R.P."/>
            <person name="Grigoriev I.V."/>
            <person name="Mortensen U.H."/>
            <person name="Andersen M.R."/>
            <person name="Baker S.E."/>
        </authorList>
    </citation>
    <scope>NUCLEOTIDE SEQUENCE [LARGE SCALE GENOMIC DNA]</scope>
    <source>
        <strain evidence="4 5">CBS 707.79</strain>
    </source>
</reference>
<evidence type="ECO:0000259" key="1">
    <source>
        <dbReference type="Pfam" id="PF07944"/>
    </source>
</evidence>
<evidence type="ECO:0000313" key="5">
    <source>
        <dbReference type="Proteomes" id="UP000247810"/>
    </source>
</evidence>
<dbReference type="PANTHER" id="PTHR43465:SF2">
    <property type="entry name" value="DUF1680 DOMAIN PROTEIN (AFU_ORTHOLOGUE AFUA_1G08910)"/>
    <property type="match status" value="1"/>
</dbReference>
<dbReference type="EMBL" id="KZ825850">
    <property type="protein sequence ID" value="PYH95631.1"/>
    <property type="molecule type" value="Genomic_DNA"/>
</dbReference>
<dbReference type="InterPro" id="IPR012878">
    <property type="entry name" value="Beta-AFase-like_GH127_cat"/>
</dbReference>